<dbReference type="OrthoDB" id="9813770at2"/>
<dbReference type="SUPFAM" id="SSF52833">
    <property type="entry name" value="Thioredoxin-like"/>
    <property type="match status" value="1"/>
</dbReference>
<dbReference type="Gene3D" id="1.10.472.60">
    <property type="entry name" value="putative protein disulfide isomerase domain"/>
    <property type="match status" value="1"/>
</dbReference>
<evidence type="ECO:0000313" key="5">
    <source>
        <dbReference type="Proteomes" id="UP000615003"/>
    </source>
</evidence>
<reference evidence="3 4" key="2">
    <citation type="submission" date="2017-11" db="EMBL/GenBank/DDBJ databases">
        <authorList>
            <person name="Han C.G."/>
        </authorList>
    </citation>
    <scope>NUCLEOTIDE SEQUENCE [LARGE SCALE GENOMIC DNA]</scope>
    <source>
        <strain evidence="4">ATCC 43555</strain>
        <strain evidence="3">ATCC43555</strain>
    </source>
</reference>
<dbReference type="CDD" id="cd03025">
    <property type="entry name" value="DsbA_FrnE_like"/>
    <property type="match status" value="1"/>
</dbReference>
<evidence type="ECO:0000313" key="2">
    <source>
        <dbReference type="EMBL" id="MBE0384778.1"/>
    </source>
</evidence>
<gene>
    <name evidence="3" type="ORF">PCAR9_B0691</name>
    <name evidence="2" type="ORF">PCARR_b0809</name>
</gene>
<dbReference type="InterPro" id="IPR001853">
    <property type="entry name" value="DSBA-like_thioredoxin_dom"/>
</dbReference>
<dbReference type="PANTHER" id="PTHR13887">
    <property type="entry name" value="GLUTATHIONE S-TRANSFERASE KAPPA"/>
    <property type="match status" value="1"/>
</dbReference>
<dbReference type="AlphaFoldDB" id="A0A2K4XFQ7"/>
<dbReference type="Pfam" id="PF01323">
    <property type="entry name" value="DSBA"/>
    <property type="match status" value="1"/>
</dbReference>
<accession>A0A2K4XFQ7</accession>
<feature type="domain" description="DSBA-like thioredoxin" evidence="1">
    <location>
        <begin position="11"/>
        <end position="187"/>
    </location>
</feature>
<evidence type="ECO:0000313" key="3">
    <source>
        <dbReference type="EMBL" id="SOU43158.1"/>
    </source>
</evidence>
<dbReference type="Proteomes" id="UP000615003">
    <property type="component" value="Unassembled WGS sequence"/>
</dbReference>
<dbReference type="EMBL" id="LT965929">
    <property type="protein sequence ID" value="SOU43158.1"/>
    <property type="molecule type" value="Genomic_DNA"/>
</dbReference>
<evidence type="ECO:0000259" key="1">
    <source>
        <dbReference type="Pfam" id="PF01323"/>
    </source>
</evidence>
<protein>
    <submittedName>
        <fullName evidence="3">Thioredoxin</fullName>
    </submittedName>
</protein>
<dbReference type="EMBL" id="AQGW01000025">
    <property type="protein sequence ID" value="MBE0384778.1"/>
    <property type="molecule type" value="Genomic_DNA"/>
</dbReference>
<dbReference type="GeneID" id="93665855"/>
<proteinExistence type="predicted"/>
<reference evidence="2 5" key="1">
    <citation type="submission" date="2015-06" db="EMBL/GenBank/DDBJ databases">
        <title>Genome sequence of Pseudoalteromonas carrageenovora.</title>
        <authorList>
            <person name="Xie B.-B."/>
            <person name="Rong J.-C."/>
            <person name="Qin Q.-L."/>
            <person name="Zhang Y.-Z."/>
        </authorList>
    </citation>
    <scope>NUCLEOTIDE SEQUENCE [LARGE SCALE GENOMIC DNA]</scope>
    <source>
        <strain evidence="2 5">IAM 12662</strain>
    </source>
</reference>
<dbReference type="RefSeq" id="WP_104644135.1">
    <property type="nucleotide sequence ID" value="NZ_AQGW01000025.1"/>
</dbReference>
<evidence type="ECO:0000313" key="4">
    <source>
        <dbReference type="Proteomes" id="UP000238288"/>
    </source>
</evidence>
<dbReference type="InterPro" id="IPR036249">
    <property type="entry name" value="Thioredoxin-like_sf"/>
</dbReference>
<dbReference type="PANTHER" id="PTHR13887:SF54">
    <property type="entry name" value="DSBA FAMILY PROTEIN"/>
    <property type="match status" value="1"/>
</dbReference>
<name>A0A2K4XFQ7_PSEVC</name>
<organism evidence="3 4">
    <name type="scientific">Pseudoalteromonas carrageenovora IAM 12662</name>
    <dbReference type="NCBI Taxonomy" id="1314868"/>
    <lineage>
        <taxon>Bacteria</taxon>
        <taxon>Pseudomonadati</taxon>
        <taxon>Pseudomonadota</taxon>
        <taxon>Gammaproteobacteria</taxon>
        <taxon>Alteromonadales</taxon>
        <taxon>Pseudoalteromonadaceae</taxon>
        <taxon>Pseudoalteromonas</taxon>
    </lineage>
</organism>
<dbReference type="Proteomes" id="UP000238288">
    <property type="component" value="Chromosome PCAR9b"/>
</dbReference>
<dbReference type="Gene3D" id="3.40.30.10">
    <property type="entry name" value="Glutaredoxin"/>
    <property type="match status" value="1"/>
</dbReference>
<sequence>MTQSKLIYIHDPMCSWCWGFSPTWLKLKSELENNFKDILSIEYKVGGLAPDSQEPMPQNMQDILQKTWHKISEQLGTQFNYDFWRKCQPRRSTYPACRAALIARKANKEANMVAAIQHAYYLNAQNPSDESTLISLAHEIGLDAEAFASSLQSHQINDELNAELAYAHSLPIQGFPSLVLINNGKAFPIAINYTDWQQSFNKISALLK</sequence>
<keyword evidence="5" id="KW-1185">Reference proteome</keyword>